<accession>A0A662YYZ5</accession>
<organism evidence="1 2">
    <name type="scientific">Acipenser ruthenus</name>
    <name type="common">Sterlet sturgeon</name>
    <dbReference type="NCBI Taxonomy" id="7906"/>
    <lineage>
        <taxon>Eukaryota</taxon>
        <taxon>Metazoa</taxon>
        <taxon>Chordata</taxon>
        <taxon>Craniata</taxon>
        <taxon>Vertebrata</taxon>
        <taxon>Euteleostomi</taxon>
        <taxon>Actinopterygii</taxon>
        <taxon>Chondrostei</taxon>
        <taxon>Acipenseriformes</taxon>
        <taxon>Acipenseridae</taxon>
        <taxon>Acipenser</taxon>
    </lineage>
</organism>
<dbReference type="Proteomes" id="UP000289886">
    <property type="component" value="Unassembled WGS sequence"/>
</dbReference>
<name>A0A662YYZ5_ACIRT</name>
<dbReference type="EMBL" id="SCEB01000085">
    <property type="protein sequence ID" value="RXN01112.1"/>
    <property type="molecule type" value="Genomic_DNA"/>
</dbReference>
<sequence length="95" mass="10967">MEKLWAAVSHQGTVLAELLCECSAPPVPLVPKRVGGLRQSLLQLVTKKSENYTVDQLERLFSLLSQCIYQHRRDYDKTHLTEDMERTVDTFETFL</sequence>
<evidence type="ECO:0000313" key="2">
    <source>
        <dbReference type="Proteomes" id="UP000289886"/>
    </source>
</evidence>
<keyword evidence="2" id="KW-1185">Reference proteome</keyword>
<evidence type="ECO:0000313" key="1">
    <source>
        <dbReference type="EMBL" id="RXN01112.1"/>
    </source>
</evidence>
<reference evidence="1 2" key="1">
    <citation type="submission" date="2019-01" db="EMBL/GenBank/DDBJ databases">
        <title>Draft Genome and Complete Hox-Cluster Characterization of the Sterlet Sturgeon (Acipenser ruthenus).</title>
        <authorList>
            <person name="Wei Q."/>
        </authorList>
    </citation>
    <scope>NUCLEOTIDE SEQUENCE [LARGE SCALE GENOMIC DNA]</scope>
    <source>
        <strain evidence="1">WHYD16114868_AA</strain>
        <tissue evidence="1">Blood</tissue>
    </source>
</reference>
<gene>
    <name evidence="1" type="ORF">EOD39_7918</name>
</gene>
<protein>
    <submittedName>
        <fullName evidence="1">ATPase family AAA domain-containing protein 2B</fullName>
    </submittedName>
</protein>
<proteinExistence type="predicted"/>
<dbReference type="AlphaFoldDB" id="A0A662YYZ5"/>
<comment type="caution">
    <text evidence="1">The sequence shown here is derived from an EMBL/GenBank/DDBJ whole genome shotgun (WGS) entry which is preliminary data.</text>
</comment>